<dbReference type="Pfam" id="PF02883">
    <property type="entry name" value="Alpha_adaptinC2"/>
    <property type="match status" value="1"/>
</dbReference>
<dbReference type="PROSITE" id="PS50909">
    <property type="entry name" value="GAT"/>
    <property type="match status" value="1"/>
</dbReference>
<evidence type="ECO:0000313" key="13">
    <source>
        <dbReference type="Proteomes" id="UP000091820"/>
    </source>
</evidence>
<name>A0A1A9W8Q9_9MUSC</name>
<feature type="domain" description="GAT" evidence="11">
    <location>
        <begin position="165"/>
        <end position="293"/>
    </location>
</feature>
<dbReference type="EnsemblMetazoa" id="GBRI010344-RA">
    <property type="protein sequence ID" value="GBRI010344-PA"/>
    <property type="gene ID" value="GBRI010344"/>
</dbReference>
<evidence type="ECO:0000256" key="4">
    <source>
        <dbReference type="ARBA" id="ARBA00022448"/>
    </source>
</evidence>
<protein>
    <recommendedName>
        <fullName evidence="14">VHS domain-containing protein</fullName>
    </recommendedName>
</protein>
<evidence type="ECO:0000256" key="7">
    <source>
        <dbReference type="ARBA" id="ARBA00022927"/>
    </source>
</evidence>
<dbReference type="SUPFAM" id="SSF89009">
    <property type="entry name" value="GAT-like domain"/>
    <property type="match status" value="1"/>
</dbReference>
<dbReference type="Proteomes" id="UP000091820">
    <property type="component" value="Unassembled WGS sequence"/>
</dbReference>
<evidence type="ECO:0000259" key="11">
    <source>
        <dbReference type="PROSITE" id="PS50909"/>
    </source>
</evidence>
<keyword evidence="8" id="KW-0333">Golgi apparatus</keyword>
<evidence type="ECO:0000256" key="5">
    <source>
        <dbReference type="ARBA" id="ARBA00022753"/>
    </source>
</evidence>
<dbReference type="InterPro" id="IPR002014">
    <property type="entry name" value="VHS_dom"/>
</dbReference>
<keyword evidence="7" id="KW-0653">Protein transport</keyword>
<proteinExistence type="inferred from homology"/>
<feature type="domain" description="GAE" evidence="10">
    <location>
        <begin position="544"/>
        <end position="663"/>
    </location>
</feature>
<dbReference type="InterPro" id="IPR008152">
    <property type="entry name" value="Clathrin_a/b/g-adaptin_app_Ig"/>
</dbReference>
<dbReference type="Pfam" id="PF00790">
    <property type="entry name" value="VHS"/>
    <property type="match status" value="1"/>
</dbReference>
<evidence type="ECO:0000256" key="2">
    <source>
        <dbReference type="ARBA" id="ARBA00004220"/>
    </source>
</evidence>
<dbReference type="GO" id="GO:0035091">
    <property type="term" value="F:phosphatidylinositol binding"/>
    <property type="evidence" value="ECO:0007669"/>
    <property type="project" value="InterPro"/>
</dbReference>
<dbReference type="AlphaFoldDB" id="A0A1A9W8Q9"/>
<dbReference type="STRING" id="37001.A0A1A9W8Q9"/>
<dbReference type="SUPFAM" id="SSF49348">
    <property type="entry name" value="Clathrin adaptor appendage domain"/>
    <property type="match status" value="1"/>
</dbReference>
<dbReference type="SUPFAM" id="SSF48464">
    <property type="entry name" value="ENTH/VHS domain"/>
    <property type="match status" value="1"/>
</dbReference>
<dbReference type="SMART" id="SM00809">
    <property type="entry name" value="Alpha_adaptinC2"/>
    <property type="match status" value="1"/>
</dbReference>
<dbReference type="PANTHER" id="PTHR45905">
    <property type="entry name" value="GOLGI-LOCALIZED, GAMMA-ADAPTIN EAR CONTAINING, ARF BINDING PROTEIN"/>
    <property type="match status" value="1"/>
</dbReference>
<dbReference type="GO" id="GO:0006893">
    <property type="term" value="P:Golgi to plasma membrane transport"/>
    <property type="evidence" value="ECO:0007669"/>
    <property type="project" value="TreeGrafter"/>
</dbReference>
<dbReference type="PROSITE" id="PS50180">
    <property type="entry name" value="GAE"/>
    <property type="match status" value="1"/>
</dbReference>
<feature type="domain" description="VHS" evidence="9">
    <location>
        <begin position="15"/>
        <end position="140"/>
    </location>
</feature>
<comment type="similarity">
    <text evidence="3">Belongs to the GGA protein family.</text>
</comment>
<dbReference type="SMART" id="SM00288">
    <property type="entry name" value="VHS"/>
    <property type="match status" value="1"/>
</dbReference>
<dbReference type="GO" id="GO:0006886">
    <property type="term" value="P:intracellular protein transport"/>
    <property type="evidence" value="ECO:0007669"/>
    <property type="project" value="InterPro"/>
</dbReference>
<dbReference type="GO" id="GO:0005802">
    <property type="term" value="C:trans-Golgi network"/>
    <property type="evidence" value="ECO:0007669"/>
    <property type="project" value="InterPro"/>
</dbReference>
<evidence type="ECO:0000313" key="12">
    <source>
        <dbReference type="EnsemblMetazoa" id="GBRI010344-PA"/>
    </source>
</evidence>
<dbReference type="PROSITE" id="PS50179">
    <property type="entry name" value="VHS"/>
    <property type="match status" value="1"/>
</dbReference>
<dbReference type="GO" id="GO:0034394">
    <property type="term" value="P:protein localization to cell surface"/>
    <property type="evidence" value="ECO:0007669"/>
    <property type="project" value="TreeGrafter"/>
</dbReference>
<dbReference type="Gene3D" id="2.60.40.1230">
    <property type="match status" value="1"/>
</dbReference>
<evidence type="ECO:0008006" key="14">
    <source>
        <dbReference type="Google" id="ProtNLM"/>
    </source>
</evidence>
<evidence type="ECO:0000256" key="3">
    <source>
        <dbReference type="ARBA" id="ARBA00008099"/>
    </source>
</evidence>
<evidence type="ECO:0000259" key="10">
    <source>
        <dbReference type="PROSITE" id="PS50180"/>
    </source>
</evidence>
<reference evidence="12" key="2">
    <citation type="submission" date="2020-05" db="UniProtKB">
        <authorList>
            <consortium name="EnsemblMetazoa"/>
        </authorList>
    </citation>
    <scope>IDENTIFICATION</scope>
    <source>
        <strain evidence="12">IAEA</strain>
    </source>
</reference>
<dbReference type="Gene3D" id="1.20.58.160">
    <property type="match status" value="1"/>
</dbReference>
<dbReference type="VEuPathDB" id="VectorBase:GBRI010344"/>
<dbReference type="GO" id="GO:0031901">
    <property type="term" value="C:early endosome membrane"/>
    <property type="evidence" value="ECO:0007669"/>
    <property type="project" value="UniProtKB-SubCell"/>
</dbReference>
<keyword evidence="13" id="KW-1185">Reference proteome</keyword>
<reference evidence="13" key="1">
    <citation type="submission" date="2014-03" db="EMBL/GenBank/DDBJ databases">
        <authorList>
            <person name="Aksoy S."/>
            <person name="Warren W."/>
            <person name="Wilson R.K."/>
        </authorList>
    </citation>
    <scope>NUCLEOTIDE SEQUENCE [LARGE SCALE GENOMIC DNA]</scope>
    <source>
        <strain evidence="13">IAEA</strain>
    </source>
</reference>
<keyword evidence="4" id="KW-0813">Transport</keyword>
<dbReference type="InterPro" id="IPR038425">
    <property type="entry name" value="GAT_sf"/>
</dbReference>
<evidence type="ECO:0000256" key="1">
    <source>
        <dbReference type="ARBA" id="ARBA00004150"/>
    </source>
</evidence>
<dbReference type="PANTHER" id="PTHR45905:SF1">
    <property type="entry name" value="GOLGI-LOCALIZED, GAMMA-ADAPTIN EAR CONTAINING, ARF BINDING PROTEIN"/>
    <property type="match status" value="1"/>
</dbReference>
<keyword evidence="5" id="KW-0967">Endosome</keyword>
<dbReference type="GO" id="GO:0031267">
    <property type="term" value="F:small GTPase binding"/>
    <property type="evidence" value="ECO:0007669"/>
    <property type="project" value="InterPro"/>
</dbReference>
<accession>A0A1A9W8Q9</accession>
<organism evidence="12 13">
    <name type="scientific">Glossina brevipalpis</name>
    <dbReference type="NCBI Taxonomy" id="37001"/>
    <lineage>
        <taxon>Eukaryota</taxon>
        <taxon>Metazoa</taxon>
        <taxon>Ecdysozoa</taxon>
        <taxon>Arthropoda</taxon>
        <taxon>Hexapoda</taxon>
        <taxon>Insecta</taxon>
        <taxon>Pterygota</taxon>
        <taxon>Neoptera</taxon>
        <taxon>Endopterygota</taxon>
        <taxon>Diptera</taxon>
        <taxon>Brachycera</taxon>
        <taxon>Muscomorpha</taxon>
        <taxon>Hippoboscoidea</taxon>
        <taxon>Glossinidae</taxon>
        <taxon>Glossina</taxon>
    </lineage>
</organism>
<comment type="subcellular location">
    <subcellularLocation>
        <location evidence="2">Early endosome membrane</location>
        <topology evidence="2">Peripheral membrane protein</topology>
    </subcellularLocation>
    <subcellularLocation>
        <location evidence="1">Golgi apparatus</location>
        <location evidence="1">trans-Golgi network membrane</location>
        <topology evidence="1">Peripheral membrane protein</topology>
    </subcellularLocation>
</comment>
<dbReference type="InterPro" id="IPR013041">
    <property type="entry name" value="Clathrin_app_Ig-like_sf"/>
</dbReference>
<evidence type="ECO:0000259" key="9">
    <source>
        <dbReference type="PROSITE" id="PS50179"/>
    </source>
</evidence>
<evidence type="ECO:0000256" key="6">
    <source>
        <dbReference type="ARBA" id="ARBA00022843"/>
    </source>
</evidence>
<dbReference type="InterPro" id="IPR008153">
    <property type="entry name" value="GAE_dom"/>
</dbReference>
<sequence>MASDHDIMKEMLERATNPVKDSVDEMAVQMFCMIVKSNADLVNKAHDLLTIKMFSTNSLEALRGIGLLEECMSKCGAEFQKKTAKFTFLNKLIQLVIDRHNGPPTSVEVKKRVMDCLLLWTLEHSDKTKIREAYDNLKKQVNFEHGTLTPSVSASVAWEKRESILGKDEDLVAKLLKQGGEENYKKVNLLIQHRFNQEAKRLELMREQKLKLREIQNTIDLLNEMLDNYSPEVVNNDDKETLRLLYESCNGAKYKLKLLQDAKWEFDEATIEDTFHVYSLLVNCMGRYDNIINSITADNNNAANNNTELINNAGALDDGNILQDLIGDNLMNKSFDAKMITSIDTISELTDIFANVDAKQEDVLEYPTTSYPGDLLESLDLLEPISVFEDKANLIVPKTNDVGKAKPEDFKGLREIDKLSEDLLKKNLTTESRLLNFKKEPEKVTLNDLVRERTHISLNTTSKRQKGMLPMSSQNSLDKTAKDVAIDHILQIDDHMKTEVNNCSLPTTSNNDLAENEIVQVPEPALHSKSLCDIFVDLDQVTPLSEGERYVIDDQDMKVVLNFTADRPGPNISVMVLTAVNKSRSFIKEFRFHAGVKKPCKVRLLPATDTVMMAAKPFRPAASINQVILLFNPTCETIDLFGIIQYKVDEDPDVFSEPVVIKNIKFVE</sequence>
<dbReference type="GO" id="GO:0043130">
    <property type="term" value="F:ubiquitin binding"/>
    <property type="evidence" value="ECO:0007669"/>
    <property type="project" value="InterPro"/>
</dbReference>
<keyword evidence="6" id="KW-0832">Ubl conjugation</keyword>
<dbReference type="InterPro" id="IPR004152">
    <property type="entry name" value="GAT_dom"/>
</dbReference>
<evidence type="ECO:0000256" key="8">
    <source>
        <dbReference type="ARBA" id="ARBA00023034"/>
    </source>
</evidence>
<dbReference type="InterPro" id="IPR027422">
    <property type="entry name" value="GGA1-3"/>
</dbReference>
<dbReference type="Gene3D" id="1.25.40.90">
    <property type="match status" value="1"/>
</dbReference>
<dbReference type="InterPro" id="IPR008942">
    <property type="entry name" value="ENTH_VHS"/>
</dbReference>